<comment type="function">
    <text evidence="9">Acts as a magnesium transporter.</text>
</comment>
<evidence type="ECO:0000256" key="9">
    <source>
        <dbReference type="RuleBase" id="RU362011"/>
    </source>
</evidence>
<dbReference type="Pfam" id="PF03448">
    <property type="entry name" value="MgtE_N"/>
    <property type="match status" value="1"/>
</dbReference>
<feature type="transmembrane region" description="Helical" evidence="9">
    <location>
        <begin position="358"/>
        <end position="378"/>
    </location>
</feature>
<keyword evidence="7 9" id="KW-0472">Membrane</keyword>
<comment type="similarity">
    <text evidence="2 9">Belongs to the SLC41A transporter family.</text>
</comment>
<dbReference type="GO" id="GO:0015095">
    <property type="term" value="F:magnesium ion transmembrane transporter activity"/>
    <property type="evidence" value="ECO:0007669"/>
    <property type="project" value="UniProtKB-UniRule"/>
</dbReference>
<evidence type="ECO:0000256" key="3">
    <source>
        <dbReference type="ARBA" id="ARBA00022448"/>
    </source>
</evidence>
<protein>
    <recommendedName>
        <fullName evidence="9">Magnesium transporter MgtE</fullName>
    </recommendedName>
</protein>
<dbReference type="PANTHER" id="PTHR41394:SF8">
    <property type="entry name" value="MAGNESIUM TRANSPORTER MGTE"/>
    <property type="match status" value="1"/>
</dbReference>
<keyword evidence="9" id="KW-1003">Cell membrane</keyword>
<comment type="subunit">
    <text evidence="9">Homodimer.</text>
</comment>
<comment type="subcellular location">
    <subcellularLocation>
        <location evidence="9">Cell membrane</location>
        <topology evidence="9">Multi-pass membrane protein</topology>
    </subcellularLocation>
    <subcellularLocation>
        <location evidence="1">Membrane</location>
        <topology evidence="1">Multi-pass membrane protein</topology>
    </subcellularLocation>
</comment>
<reference evidence="11 12" key="1">
    <citation type="journal article" date="2020" name="Microorganisms">
        <title>Osmotic Adaptation and Compatible Solute Biosynthesis of Phototrophic Bacteria as Revealed from Genome Analyses.</title>
        <authorList>
            <person name="Imhoff J.F."/>
            <person name="Rahn T."/>
            <person name="Kunzel S."/>
            <person name="Keller A."/>
            <person name="Neulinger S.C."/>
        </authorList>
    </citation>
    <scope>NUCLEOTIDE SEQUENCE [LARGE SCALE GENOMIC DNA]</scope>
    <source>
        <strain evidence="11 12">DSM 21303</strain>
    </source>
</reference>
<feature type="domain" description="CBS" evidence="10">
    <location>
        <begin position="136"/>
        <end position="199"/>
    </location>
</feature>
<accession>A0A9X1B749</accession>
<dbReference type="Gene3D" id="3.10.580.10">
    <property type="entry name" value="CBS-domain"/>
    <property type="match status" value="1"/>
</dbReference>
<feature type="transmembrane region" description="Helical" evidence="9">
    <location>
        <begin position="384"/>
        <end position="410"/>
    </location>
</feature>
<name>A0A9X1B749_9GAMM</name>
<dbReference type="AlphaFoldDB" id="A0A9X1B749"/>
<evidence type="ECO:0000256" key="2">
    <source>
        <dbReference type="ARBA" id="ARBA00009749"/>
    </source>
</evidence>
<sequence>MDYMEIVFALKAILASNDATEFAIVERHSHPADLAAALAKLTTADQCRLLGMASPAVRAQVFGYLSAKQQGALTAQFDRTRLAELLLHMHADERADLYNQLPEPQRDAALPALAQVEREDIRRLASYPEKTVGAVMTSDYATLPPDLTAREAIEELRRIAPDTETIYQSYVIDASRRLMGTVSLRELIVAAPHARVGDLMTPDPVSVPANAPREDAVRLIAKYDLLALPVINGGDMMVGIVTYDDAMDIEQAETDIDFRKVGAVSELGKGLKEASITLLYRKRVFWLVLLVFGNLFSGAGIAYFEDTILAYVALVFFLPLLVDSGGNAGSQSATLMVRALATGDVVIKDWAGMLGRELVVAGLLGATMALAVSGLGLWRGGPEIALVVALSMQLVVIVGSVIGMSLPFLLSRLKLDPATASAPLITSIADGTGVLIYFAIATAVLGLPGVD</sequence>
<dbReference type="CDD" id="cd04606">
    <property type="entry name" value="CBS_pair_Mg_transporter"/>
    <property type="match status" value="1"/>
</dbReference>
<keyword evidence="12" id="KW-1185">Reference proteome</keyword>
<dbReference type="InterPro" id="IPR046342">
    <property type="entry name" value="CBS_dom_sf"/>
</dbReference>
<dbReference type="InterPro" id="IPR000644">
    <property type="entry name" value="CBS_dom"/>
</dbReference>
<dbReference type="SUPFAM" id="SSF161093">
    <property type="entry name" value="MgtE membrane domain-like"/>
    <property type="match status" value="1"/>
</dbReference>
<evidence type="ECO:0000256" key="1">
    <source>
        <dbReference type="ARBA" id="ARBA00004141"/>
    </source>
</evidence>
<evidence type="ECO:0000256" key="7">
    <source>
        <dbReference type="ARBA" id="ARBA00023136"/>
    </source>
</evidence>
<dbReference type="RefSeq" id="WP_200386214.1">
    <property type="nucleotide sequence ID" value="NZ_NRSD01000001.1"/>
</dbReference>
<dbReference type="SUPFAM" id="SSF158791">
    <property type="entry name" value="MgtE N-terminal domain-like"/>
    <property type="match status" value="1"/>
</dbReference>
<dbReference type="SMART" id="SM00116">
    <property type="entry name" value="CBS"/>
    <property type="match status" value="2"/>
</dbReference>
<evidence type="ECO:0000259" key="10">
    <source>
        <dbReference type="PROSITE" id="PS51371"/>
    </source>
</evidence>
<dbReference type="PANTHER" id="PTHR41394">
    <property type="entry name" value="MAGNESIUM TRANSPORTER MGTE"/>
    <property type="match status" value="1"/>
</dbReference>
<dbReference type="InterPro" id="IPR038076">
    <property type="entry name" value="MgtE_N_sf"/>
</dbReference>
<evidence type="ECO:0000256" key="6">
    <source>
        <dbReference type="ARBA" id="ARBA00022989"/>
    </source>
</evidence>
<feature type="transmembrane region" description="Helical" evidence="9">
    <location>
        <begin position="308"/>
        <end position="328"/>
    </location>
</feature>
<feature type="transmembrane region" description="Helical" evidence="9">
    <location>
        <begin position="284"/>
        <end position="302"/>
    </location>
</feature>
<evidence type="ECO:0000256" key="5">
    <source>
        <dbReference type="ARBA" id="ARBA00022842"/>
    </source>
</evidence>
<organism evidence="11 12">
    <name type="scientific">Thiocapsa imhoffii</name>
    <dbReference type="NCBI Taxonomy" id="382777"/>
    <lineage>
        <taxon>Bacteria</taxon>
        <taxon>Pseudomonadati</taxon>
        <taxon>Pseudomonadota</taxon>
        <taxon>Gammaproteobacteria</taxon>
        <taxon>Chromatiales</taxon>
        <taxon>Chromatiaceae</taxon>
        <taxon>Thiocapsa</taxon>
    </lineage>
</organism>
<dbReference type="Gene3D" id="1.10.357.20">
    <property type="entry name" value="SLC41 divalent cation transporters, integral membrane domain"/>
    <property type="match status" value="1"/>
</dbReference>
<dbReference type="NCBIfam" id="TIGR00400">
    <property type="entry name" value="mgtE"/>
    <property type="match status" value="1"/>
</dbReference>
<dbReference type="SMART" id="SM00924">
    <property type="entry name" value="MgtE_N"/>
    <property type="match status" value="1"/>
</dbReference>
<dbReference type="GO" id="GO:0046872">
    <property type="term" value="F:metal ion binding"/>
    <property type="evidence" value="ECO:0007669"/>
    <property type="project" value="UniProtKB-KW"/>
</dbReference>
<dbReference type="Pfam" id="PF00571">
    <property type="entry name" value="CBS"/>
    <property type="match status" value="2"/>
</dbReference>
<dbReference type="PROSITE" id="PS51371">
    <property type="entry name" value="CBS"/>
    <property type="match status" value="2"/>
</dbReference>
<dbReference type="GO" id="GO:0005886">
    <property type="term" value="C:plasma membrane"/>
    <property type="evidence" value="ECO:0007669"/>
    <property type="project" value="UniProtKB-SubCell"/>
</dbReference>
<dbReference type="SUPFAM" id="SSF54631">
    <property type="entry name" value="CBS-domain pair"/>
    <property type="match status" value="1"/>
</dbReference>
<evidence type="ECO:0000313" key="11">
    <source>
        <dbReference type="EMBL" id="MBK1643459.1"/>
    </source>
</evidence>
<keyword evidence="5 9" id="KW-0460">Magnesium</keyword>
<keyword evidence="3 9" id="KW-0813">Transport</keyword>
<gene>
    <name evidence="11" type="primary">mgtE</name>
    <name evidence="11" type="ORF">CKO25_02055</name>
</gene>
<comment type="caution">
    <text evidence="11">The sequence shown here is derived from an EMBL/GenBank/DDBJ whole genome shotgun (WGS) entry which is preliminary data.</text>
</comment>
<dbReference type="InterPro" id="IPR006668">
    <property type="entry name" value="Mg_transptr_MgtE_intracell_dom"/>
</dbReference>
<dbReference type="InterPro" id="IPR006667">
    <property type="entry name" value="SLC41_membr_dom"/>
</dbReference>
<keyword evidence="9" id="KW-0479">Metal-binding</keyword>
<evidence type="ECO:0000256" key="4">
    <source>
        <dbReference type="ARBA" id="ARBA00022692"/>
    </source>
</evidence>
<evidence type="ECO:0000256" key="8">
    <source>
        <dbReference type="PROSITE-ProRule" id="PRU00703"/>
    </source>
</evidence>
<keyword evidence="4 9" id="KW-0812">Transmembrane</keyword>
<feature type="domain" description="CBS" evidence="10">
    <location>
        <begin position="200"/>
        <end position="256"/>
    </location>
</feature>
<keyword evidence="8" id="KW-0129">CBS domain</keyword>
<evidence type="ECO:0000313" key="12">
    <source>
        <dbReference type="Proteomes" id="UP001138802"/>
    </source>
</evidence>
<dbReference type="EMBL" id="NRSD01000001">
    <property type="protein sequence ID" value="MBK1643459.1"/>
    <property type="molecule type" value="Genomic_DNA"/>
</dbReference>
<dbReference type="InterPro" id="IPR036739">
    <property type="entry name" value="SLC41_membr_dom_sf"/>
</dbReference>
<dbReference type="Proteomes" id="UP001138802">
    <property type="component" value="Unassembled WGS sequence"/>
</dbReference>
<dbReference type="InterPro" id="IPR006669">
    <property type="entry name" value="MgtE_transporter"/>
</dbReference>
<dbReference type="Pfam" id="PF01769">
    <property type="entry name" value="MgtE"/>
    <property type="match status" value="1"/>
</dbReference>
<keyword evidence="6 9" id="KW-1133">Transmembrane helix</keyword>
<dbReference type="Gene3D" id="1.25.60.10">
    <property type="entry name" value="MgtE N-terminal domain-like"/>
    <property type="match status" value="1"/>
</dbReference>
<feature type="transmembrane region" description="Helical" evidence="9">
    <location>
        <begin position="422"/>
        <end position="447"/>
    </location>
</feature>
<proteinExistence type="inferred from homology"/>